<proteinExistence type="inferred from homology"/>
<feature type="binding site" evidence="10">
    <location>
        <position position="12"/>
    </location>
    <ligand>
        <name>Mg(2+)</name>
        <dbReference type="ChEBI" id="CHEBI:18420"/>
    </ligand>
</feature>
<dbReference type="PANTHER" id="PTHR43434">
    <property type="entry name" value="PHOSPHOGLYCOLATE PHOSPHATASE"/>
    <property type="match status" value="1"/>
</dbReference>
<evidence type="ECO:0000256" key="9">
    <source>
        <dbReference type="ARBA" id="ARBA00023277"/>
    </source>
</evidence>
<keyword evidence="12" id="KW-1185">Reference proteome</keyword>
<comment type="function">
    <text evidence="10">Specifically catalyzes the dephosphorylation of 2-phosphoglycolate. Is involved in the dissimilation of the intracellular 2-phosphoglycolate formed during the DNA repair of 3'-phosphoglycolate ends, a major class of DNA lesions induced by oxidative stress.</text>
</comment>
<evidence type="ECO:0000256" key="5">
    <source>
        <dbReference type="ARBA" id="ARBA00013078"/>
    </source>
</evidence>
<feature type="binding site" evidence="10">
    <location>
        <position position="14"/>
    </location>
    <ligand>
        <name>Mg(2+)</name>
        <dbReference type="ChEBI" id="CHEBI:18420"/>
    </ligand>
</feature>
<dbReference type="GO" id="GO:0016787">
    <property type="term" value="F:hydrolase activity"/>
    <property type="evidence" value="ECO:0007669"/>
    <property type="project" value="UniProtKB-KW"/>
</dbReference>
<dbReference type="InterPro" id="IPR023214">
    <property type="entry name" value="HAD_sf"/>
</dbReference>
<dbReference type="PANTHER" id="PTHR43434:SF1">
    <property type="entry name" value="PHOSPHOGLYCOLATE PHOSPHATASE"/>
    <property type="match status" value="1"/>
</dbReference>
<comment type="cofactor">
    <cofactor evidence="2 10">
        <name>Mg(2+)</name>
        <dbReference type="ChEBI" id="CHEBI:18420"/>
    </cofactor>
</comment>
<dbReference type="EMBL" id="JBEWLY010000008">
    <property type="protein sequence ID" value="MET1754501.1"/>
    <property type="molecule type" value="Genomic_DNA"/>
</dbReference>
<evidence type="ECO:0000256" key="2">
    <source>
        <dbReference type="ARBA" id="ARBA00001946"/>
    </source>
</evidence>
<evidence type="ECO:0000256" key="10">
    <source>
        <dbReference type="HAMAP-Rule" id="MF_00495"/>
    </source>
</evidence>
<accession>A0ABV2CY21</accession>
<comment type="similarity">
    <text evidence="4 10">Belongs to the HAD-like hydrolase superfamily. CbbY/CbbZ/Gph/YieH family.</text>
</comment>
<dbReference type="NCBIfam" id="TIGR01549">
    <property type="entry name" value="HAD-SF-IA-v1"/>
    <property type="match status" value="1"/>
</dbReference>
<dbReference type="InterPro" id="IPR023198">
    <property type="entry name" value="PGP-like_dom2"/>
</dbReference>
<keyword evidence="8 10" id="KW-0460">Magnesium</keyword>
<feature type="binding site" evidence="10">
    <location>
        <position position="174"/>
    </location>
    <ligand>
        <name>Mg(2+)</name>
        <dbReference type="ChEBI" id="CHEBI:18420"/>
    </ligand>
</feature>
<dbReference type="HAMAP" id="MF_00495">
    <property type="entry name" value="GPH_hydrolase_bact"/>
    <property type="match status" value="1"/>
</dbReference>
<evidence type="ECO:0000256" key="6">
    <source>
        <dbReference type="ARBA" id="ARBA00022723"/>
    </source>
</evidence>
<comment type="caution">
    <text evidence="11">The sequence shown here is derived from an EMBL/GenBank/DDBJ whole genome shotgun (WGS) entry which is preliminary data.</text>
</comment>
<dbReference type="Gene3D" id="3.40.50.1000">
    <property type="entry name" value="HAD superfamily/HAD-like"/>
    <property type="match status" value="1"/>
</dbReference>
<feature type="active site" description="Nucleophile" evidence="10">
    <location>
        <position position="12"/>
    </location>
</feature>
<dbReference type="SUPFAM" id="SSF56784">
    <property type="entry name" value="HAD-like"/>
    <property type="match status" value="1"/>
</dbReference>
<dbReference type="SFLD" id="SFLDS00003">
    <property type="entry name" value="Haloacid_Dehalogenase"/>
    <property type="match status" value="1"/>
</dbReference>
<dbReference type="RefSeq" id="WP_353982909.1">
    <property type="nucleotide sequence ID" value="NZ_JBEWLY010000008.1"/>
</dbReference>
<organism evidence="11 12">
    <name type="scientific">Novosphingobium kalidii</name>
    <dbReference type="NCBI Taxonomy" id="3230299"/>
    <lineage>
        <taxon>Bacteria</taxon>
        <taxon>Pseudomonadati</taxon>
        <taxon>Pseudomonadota</taxon>
        <taxon>Alphaproteobacteria</taxon>
        <taxon>Sphingomonadales</taxon>
        <taxon>Sphingomonadaceae</taxon>
        <taxon>Novosphingobium</taxon>
    </lineage>
</organism>
<keyword evidence="9 10" id="KW-0119">Carbohydrate metabolism</keyword>
<evidence type="ECO:0000256" key="7">
    <source>
        <dbReference type="ARBA" id="ARBA00022801"/>
    </source>
</evidence>
<evidence type="ECO:0000313" key="11">
    <source>
        <dbReference type="EMBL" id="MET1754501.1"/>
    </source>
</evidence>
<dbReference type="Pfam" id="PF13419">
    <property type="entry name" value="HAD_2"/>
    <property type="match status" value="1"/>
</dbReference>
<evidence type="ECO:0000256" key="4">
    <source>
        <dbReference type="ARBA" id="ARBA00006171"/>
    </source>
</evidence>
<dbReference type="EC" id="3.1.3.18" evidence="5 10"/>
<dbReference type="Proteomes" id="UP001548713">
    <property type="component" value="Unassembled WGS sequence"/>
</dbReference>
<comment type="pathway">
    <text evidence="3 10">Organic acid metabolism; glycolate biosynthesis; glycolate from 2-phosphoglycolate: step 1/1.</text>
</comment>
<sequence length="223" mass="23337">MKDFAFEIVGFDLDGTLLDTHGDLAAAVNHAVGQEGRPALAPAEVRNFVGGGSRKMLLRALEASGGPVPEERFAELYDALIAYYEQNIAVHTHLFPGGGGALVALSKRGVRIALVTNKLERLAVKLLTELDLAQHFYTIIGGDTLGPGRAKPQPDLLHEMIARGGGGRAAYVGDSTFDVGAAQAAGIPCVAVSFGFNDLPPSQLGAAAVIDHFDALVPALEQL</sequence>
<dbReference type="InterPro" id="IPR037512">
    <property type="entry name" value="PGPase_prok"/>
</dbReference>
<gene>
    <name evidence="11" type="ORF">ABVV53_03375</name>
</gene>
<evidence type="ECO:0000313" key="12">
    <source>
        <dbReference type="Proteomes" id="UP001548713"/>
    </source>
</evidence>
<evidence type="ECO:0000256" key="1">
    <source>
        <dbReference type="ARBA" id="ARBA00000830"/>
    </source>
</evidence>
<comment type="catalytic activity">
    <reaction evidence="1 10">
        <text>2-phosphoglycolate + H2O = glycolate + phosphate</text>
        <dbReference type="Rhea" id="RHEA:14369"/>
        <dbReference type="ChEBI" id="CHEBI:15377"/>
        <dbReference type="ChEBI" id="CHEBI:29805"/>
        <dbReference type="ChEBI" id="CHEBI:43474"/>
        <dbReference type="ChEBI" id="CHEBI:58033"/>
        <dbReference type="EC" id="3.1.3.18"/>
    </reaction>
</comment>
<dbReference type="InterPro" id="IPR006439">
    <property type="entry name" value="HAD-SF_hydro_IA"/>
</dbReference>
<protein>
    <recommendedName>
        <fullName evidence="5 10">Phosphoglycolate phosphatase</fullName>
        <shortName evidence="10">PGP</shortName>
        <shortName evidence="10">PGPase</shortName>
        <ecNumber evidence="5 10">3.1.3.18</ecNumber>
    </recommendedName>
</protein>
<dbReference type="InterPro" id="IPR041492">
    <property type="entry name" value="HAD_2"/>
</dbReference>
<dbReference type="InterPro" id="IPR050155">
    <property type="entry name" value="HAD-like_hydrolase_sf"/>
</dbReference>
<evidence type="ECO:0000256" key="3">
    <source>
        <dbReference type="ARBA" id="ARBA00004818"/>
    </source>
</evidence>
<dbReference type="Gene3D" id="1.10.150.240">
    <property type="entry name" value="Putative phosphatase, domain 2"/>
    <property type="match status" value="1"/>
</dbReference>
<dbReference type="SFLD" id="SFLDG01129">
    <property type="entry name" value="C1.5:_HAD__Beta-PGM__Phosphata"/>
    <property type="match status" value="1"/>
</dbReference>
<keyword evidence="7 10" id="KW-0378">Hydrolase</keyword>
<keyword evidence="6 10" id="KW-0479">Metal-binding</keyword>
<evidence type="ECO:0000256" key="8">
    <source>
        <dbReference type="ARBA" id="ARBA00022842"/>
    </source>
</evidence>
<name>A0ABV2CY21_9SPHN</name>
<reference evidence="11 12" key="1">
    <citation type="submission" date="2024-07" db="EMBL/GenBank/DDBJ databases">
        <title>Novosphingobium kalidii RD2P27.</title>
        <authorList>
            <person name="Sun J.-Q."/>
        </authorList>
    </citation>
    <scope>NUCLEOTIDE SEQUENCE [LARGE SCALE GENOMIC DNA]</scope>
    <source>
        <strain evidence="11 12">RD2P27</strain>
    </source>
</reference>
<dbReference type="InterPro" id="IPR036412">
    <property type="entry name" value="HAD-like_sf"/>
</dbReference>